<evidence type="ECO:0000259" key="8">
    <source>
        <dbReference type="Pfam" id="PF02771"/>
    </source>
</evidence>
<evidence type="ECO:0008006" key="11">
    <source>
        <dbReference type="Google" id="ProtNLM"/>
    </source>
</evidence>
<dbReference type="InterPro" id="IPR009100">
    <property type="entry name" value="AcylCoA_DH/oxidase_NM_dom_sf"/>
</dbReference>
<dbReference type="GO" id="GO:0003995">
    <property type="term" value="F:acyl-CoA dehydrogenase activity"/>
    <property type="evidence" value="ECO:0007669"/>
    <property type="project" value="TreeGrafter"/>
</dbReference>
<dbReference type="EMBL" id="LNCU01000036">
    <property type="protein sequence ID" value="KWV58655.1"/>
    <property type="molecule type" value="Genomic_DNA"/>
</dbReference>
<dbReference type="FunFam" id="1.20.140.10:FF:000012">
    <property type="entry name" value="Acyl-CoA dehydrogenase fadE12"/>
    <property type="match status" value="1"/>
</dbReference>
<evidence type="ECO:0000256" key="3">
    <source>
        <dbReference type="ARBA" id="ARBA00022630"/>
    </source>
</evidence>
<keyword evidence="3 5" id="KW-0285">Flavoprotein</keyword>
<dbReference type="SUPFAM" id="SSF47203">
    <property type="entry name" value="Acyl-CoA dehydrogenase C-terminal domain-like"/>
    <property type="match status" value="1"/>
</dbReference>
<dbReference type="InterPro" id="IPR013786">
    <property type="entry name" value="AcylCoA_DH/ox_N"/>
</dbReference>
<dbReference type="Pfam" id="PF02771">
    <property type="entry name" value="Acyl-CoA_dh_N"/>
    <property type="match status" value="1"/>
</dbReference>
<dbReference type="Proteomes" id="UP000057737">
    <property type="component" value="Unassembled WGS sequence"/>
</dbReference>
<evidence type="ECO:0000256" key="4">
    <source>
        <dbReference type="ARBA" id="ARBA00022827"/>
    </source>
</evidence>
<dbReference type="Gene3D" id="2.40.110.10">
    <property type="entry name" value="Butyryl-CoA Dehydrogenase, subunit A, domain 2"/>
    <property type="match status" value="1"/>
</dbReference>
<dbReference type="Gene3D" id="1.10.540.10">
    <property type="entry name" value="Acyl-CoA dehydrogenase/oxidase, N-terminal domain"/>
    <property type="match status" value="1"/>
</dbReference>
<feature type="domain" description="Acyl-CoA dehydrogenase/oxidase C-terminal" evidence="6">
    <location>
        <begin position="231"/>
        <end position="379"/>
    </location>
</feature>
<dbReference type="InterPro" id="IPR009075">
    <property type="entry name" value="AcylCo_DH/oxidase_C"/>
</dbReference>
<gene>
    <name evidence="9" type="ORF">AS156_34370</name>
</gene>
<comment type="caution">
    <text evidence="9">The sequence shown here is derived from an EMBL/GenBank/DDBJ whole genome shotgun (WGS) entry which is preliminary data.</text>
</comment>
<dbReference type="InterPro" id="IPR037069">
    <property type="entry name" value="AcylCoA_DH/ox_N_sf"/>
</dbReference>
<dbReference type="PANTHER" id="PTHR43884:SF12">
    <property type="entry name" value="ISOVALERYL-COA DEHYDROGENASE, MITOCHONDRIAL-RELATED"/>
    <property type="match status" value="1"/>
</dbReference>
<dbReference type="InterPro" id="IPR046373">
    <property type="entry name" value="Acyl-CoA_Oxase/DH_mid-dom_sf"/>
</dbReference>
<dbReference type="InterPro" id="IPR036250">
    <property type="entry name" value="AcylCo_DH-like_C"/>
</dbReference>
<dbReference type="Pfam" id="PF02770">
    <property type="entry name" value="Acyl-CoA_dh_M"/>
    <property type="match status" value="1"/>
</dbReference>
<feature type="domain" description="Acyl-CoA oxidase/dehydrogenase middle" evidence="7">
    <location>
        <begin position="121"/>
        <end position="201"/>
    </location>
</feature>
<keyword evidence="5" id="KW-0560">Oxidoreductase</keyword>
<dbReference type="CDD" id="cd00567">
    <property type="entry name" value="ACAD"/>
    <property type="match status" value="1"/>
</dbReference>
<dbReference type="RefSeq" id="WP_066503451.1">
    <property type="nucleotide sequence ID" value="NZ_LNCU01000036.1"/>
</dbReference>
<evidence type="ECO:0000313" key="10">
    <source>
        <dbReference type="Proteomes" id="UP000057737"/>
    </source>
</evidence>
<dbReference type="AlphaFoldDB" id="A0A125Q9W7"/>
<evidence type="ECO:0000313" key="9">
    <source>
        <dbReference type="EMBL" id="KWV58655.1"/>
    </source>
</evidence>
<evidence type="ECO:0000256" key="5">
    <source>
        <dbReference type="RuleBase" id="RU362125"/>
    </source>
</evidence>
<dbReference type="PANTHER" id="PTHR43884">
    <property type="entry name" value="ACYL-COA DEHYDROGENASE"/>
    <property type="match status" value="1"/>
</dbReference>
<protein>
    <recommendedName>
        <fullName evidence="11">Acyl-CoA dehydrogenase</fullName>
    </recommendedName>
</protein>
<evidence type="ECO:0000259" key="6">
    <source>
        <dbReference type="Pfam" id="PF00441"/>
    </source>
</evidence>
<comment type="similarity">
    <text evidence="2 5">Belongs to the acyl-CoA dehydrogenase family.</text>
</comment>
<proteinExistence type="inferred from homology"/>
<evidence type="ECO:0000256" key="2">
    <source>
        <dbReference type="ARBA" id="ARBA00009347"/>
    </source>
</evidence>
<sequence length="387" mass="42866">MDFDLTQEQRQVLDYGDAIARKFDRKYWMECAEKRVFPEALYRQIAEDGFVGTMVPEEYGGAGQGMVEMHLFLEGLSNNGIPLLNLVVGAAMSLGFIAKYGSEAQKRRYLPDACRGNTRFCFAITEPDAGTNTIRTATVAKRRSNRFALSGQKTFITDADGSDYALVVARTTPHTEVQRKTEGFTLFIVNLKAKGVQKQYIPVSIPAPETQWQLFFDEVELGPEDVVGEIDKGFGILFKSLNPERILVGSICCGLGRYALNRAVAYTSERKVFNDVPIGAYQGLQHPLASARTDVELASLMTLKAAWTFDQGREAGEFANMAKLAAADAGIKAVDTAIQCHGGNGFTKEYGIFDLYPFVRLLKTAPLNREMILNYIGEHVMGLPRSY</sequence>
<evidence type="ECO:0000256" key="1">
    <source>
        <dbReference type="ARBA" id="ARBA00001974"/>
    </source>
</evidence>
<dbReference type="SUPFAM" id="SSF56645">
    <property type="entry name" value="Acyl-CoA dehydrogenase NM domain-like"/>
    <property type="match status" value="1"/>
</dbReference>
<dbReference type="Gene3D" id="1.20.140.10">
    <property type="entry name" value="Butyryl-CoA Dehydrogenase, subunit A, domain 3"/>
    <property type="match status" value="1"/>
</dbReference>
<evidence type="ECO:0000259" key="7">
    <source>
        <dbReference type="Pfam" id="PF02770"/>
    </source>
</evidence>
<comment type="cofactor">
    <cofactor evidence="1 5">
        <name>FAD</name>
        <dbReference type="ChEBI" id="CHEBI:57692"/>
    </cofactor>
</comment>
<dbReference type="InterPro" id="IPR006091">
    <property type="entry name" value="Acyl-CoA_Oxase/DH_mid-dom"/>
</dbReference>
<reference evidence="9 10" key="1">
    <citation type="submission" date="2015-11" db="EMBL/GenBank/DDBJ databases">
        <title>Draft Genome Sequence of the Strain BR 10303 (Bradyrhizobium sp.) isolated from nodules of Centrolobium paraense.</title>
        <authorList>
            <person name="Zelli J.E."/>
            <person name="Simoes-Araujo J.L."/>
            <person name="Barauna A.C."/>
            <person name="Silva K."/>
        </authorList>
    </citation>
    <scope>NUCLEOTIDE SEQUENCE [LARGE SCALE GENOMIC DNA]</scope>
    <source>
        <strain evidence="9 10">BR 10303</strain>
    </source>
</reference>
<name>A0A125Q9W7_9BRAD</name>
<keyword evidence="10" id="KW-1185">Reference proteome</keyword>
<keyword evidence="4 5" id="KW-0274">FAD</keyword>
<dbReference type="GO" id="GO:0050660">
    <property type="term" value="F:flavin adenine dinucleotide binding"/>
    <property type="evidence" value="ECO:0007669"/>
    <property type="project" value="InterPro"/>
</dbReference>
<organism evidence="9 10">
    <name type="scientific">Bradyrhizobium macuxiense</name>
    <dbReference type="NCBI Taxonomy" id="1755647"/>
    <lineage>
        <taxon>Bacteria</taxon>
        <taxon>Pseudomonadati</taxon>
        <taxon>Pseudomonadota</taxon>
        <taxon>Alphaproteobacteria</taxon>
        <taxon>Hyphomicrobiales</taxon>
        <taxon>Nitrobacteraceae</taxon>
        <taxon>Bradyrhizobium</taxon>
    </lineage>
</organism>
<feature type="domain" description="Acyl-CoA dehydrogenase/oxidase N-terminal" evidence="8">
    <location>
        <begin position="6"/>
        <end position="116"/>
    </location>
</feature>
<dbReference type="OrthoDB" id="9775090at2"/>
<accession>A0A125Q9W7</accession>
<dbReference type="Pfam" id="PF00441">
    <property type="entry name" value="Acyl-CoA_dh_1"/>
    <property type="match status" value="1"/>
</dbReference>